<dbReference type="PANTHER" id="PTHR45947">
    <property type="entry name" value="SULFOQUINOVOSYL TRANSFERASE SQD2"/>
    <property type="match status" value="1"/>
</dbReference>
<dbReference type="AlphaFoldDB" id="A0AA96VDN3"/>
<evidence type="ECO:0000259" key="2">
    <source>
        <dbReference type="Pfam" id="PF13439"/>
    </source>
</evidence>
<dbReference type="KEGG" id="ssuv:PXH68_04050"/>
<dbReference type="InterPro" id="IPR050194">
    <property type="entry name" value="Glycosyltransferase_grp1"/>
</dbReference>
<dbReference type="Proteomes" id="UP001304088">
    <property type="component" value="Chromosome"/>
</dbReference>
<protein>
    <submittedName>
        <fullName evidence="3">Glycosyltransferase</fullName>
    </submittedName>
</protein>
<feature type="domain" description="Glycosyltransferase subfamily 4-like N-terminal" evidence="2">
    <location>
        <begin position="16"/>
        <end position="161"/>
    </location>
</feature>
<evidence type="ECO:0000313" key="3">
    <source>
        <dbReference type="EMBL" id="WNY47890.1"/>
    </source>
</evidence>
<dbReference type="EMBL" id="CP118733">
    <property type="protein sequence ID" value="WNY47890.1"/>
    <property type="molecule type" value="Genomic_DNA"/>
</dbReference>
<evidence type="ECO:0000313" key="4">
    <source>
        <dbReference type="Proteomes" id="UP001304088"/>
    </source>
</evidence>
<gene>
    <name evidence="3" type="ORF">PXH68_04050</name>
</gene>
<dbReference type="Gene3D" id="3.40.50.2000">
    <property type="entry name" value="Glycogen Phosphorylase B"/>
    <property type="match status" value="2"/>
</dbReference>
<dbReference type="RefSeq" id="WP_248028030.1">
    <property type="nucleotide sequence ID" value="NZ_CP118733.1"/>
</dbReference>
<name>A0AA96VDN3_9STRE</name>
<dbReference type="GO" id="GO:0016757">
    <property type="term" value="F:glycosyltransferase activity"/>
    <property type="evidence" value="ECO:0007669"/>
    <property type="project" value="InterPro"/>
</dbReference>
<sequence>MNKVVLHILSSNIFSGAENVVCQIIKMFRSHSEYRMVYCSLDGPIREKLEQEGIEFVPIAKKSVGEIRRVIAQVKPTMIHAHDMRASFLTSLACRTIPFVCHIHNNGFDSRKLNLKVFLFDYASKRAKHIFWVSEAAKEGYYYKEKISQKSSVLYNVVDRQEIIRKAKLTESESQYDVIYLGRLSFEKNPLRFIDLLSELVKKVPTIKAAIVGTGLLEEEVRRKIAEYGLDGAIDMLGFQTNPYPILKRSKILVLTSLWEGLPMCALEALSLGIPIVSTPTDGLCELVLEGKTGYLSDENSKLADRIYQLINDENLYREFSVNSLERSKELLDLEQFKNVLSAYYE</sequence>
<evidence type="ECO:0000259" key="1">
    <source>
        <dbReference type="Pfam" id="PF00534"/>
    </source>
</evidence>
<dbReference type="Pfam" id="PF13439">
    <property type="entry name" value="Glyco_transf_4"/>
    <property type="match status" value="1"/>
</dbReference>
<organism evidence="3 4">
    <name type="scientific">Streptococcus suivaginalis</name>
    <dbReference type="NCBI Taxonomy" id="3028082"/>
    <lineage>
        <taxon>Bacteria</taxon>
        <taxon>Bacillati</taxon>
        <taxon>Bacillota</taxon>
        <taxon>Bacilli</taxon>
        <taxon>Lactobacillales</taxon>
        <taxon>Streptococcaceae</taxon>
        <taxon>Streptococcus</taxon>
    </lineage>
</organism>
<proteinExistence type="predicted"/>
<feature type="domain" description="Glycosyl transferase family 1" evidence="1">
    <location>
        <begin position="166"/>
        <end position="324"/>
    </location>
</feature>
<dbReference type="Pfam" id="PF00534">
    <property type="entry name" value="Glycos_transf_1"/>
    <property type="match status" value="1"/>
</dbReference>
<dbReference type="InterPro" id="IPR028098">
    <property type="entry name" value="Glyco_trans_4-like_N"/>
</dbReference>
<reference evidence="3 4" key="1">
    <citation type="submission" date="2023-02" db="EMBL/GenBank/DDBJ databases">
        <title>Streptococcus sp. Genome Sequencing and Assembly.</title>
        <authorList>
            <person name="Shore S.M."/>
            <person name="Nicholson T.L."/>
        </authorList>
    </citation>
    <scope>NUCLEOTIDE SEQUENCE [LARGE SCALE GENOMIC DNA]</scope>
    <source>
        <strain evidence="3 4">29896</strain>
    </source>
</reference>
<accession>A0AA96VDN3</accession>
<dbReference type="PANTHER" id="PTHR45947:SF14">
    <property type="entry name" value="SLL1723 PROTEIN"/>
    <property type="match status" value="1"/>
</dbReference>
<keyword evidence="4" id="KW-1185">Reference proteome</keyword>
<dbReference type="SUPFAM" id="SSF53756">
    <property type="entry name" value="UDP-Glycosyltransferase/glycogen phosphorylase"/>
    <property type="match status" value="1"/>
</dbReference>
<dbReference type="CDD" id="cd03811">
    <property type="entry name" value="GT4_GT28_WabH-like"/>
    <property type="match status" value="1"/>
</dbReference>
<dbReference type="InterPro" id="IPR001296">
    <property type="entry name" value="Glyco_trans_1"/>
</dbReference>